<evidence type="ECO:0000313" key="3">
    <source>
        <dbReference type="EMBL" id="KRL55116.1"/>
    </source>
</evidence>
<feature type="transmembrane region" description="Helical" evidence="1">
    <location>
        <begin position="114"/>
        <end position="147"/>
    </location>
</feature>
<keyword evidence="1" id="KW-0812">Transmembrane</keyword>
<evidence type="ECO:0000259" key="2">
    <source>
        <dbReference type="Pfam" id="PF01757"/>
    </source>
</evidence>
<dbReference type="InterPro" id="IPR002656">
    <property type="entry name" value="Acyl_transf_3_dom"/>
</dbReference>
<feature type="transmembrane region" description="Helical" evidence="1">
    <location>
        <begin position="315"/>
        <end position="339"/>
    </location>
</feature>
<comment type="caution">
    <text evidence="3">The sequence shown here is derived from an EMBL/GenBank/DDBJ whole genome shotgun (WGS) entry which is preliminary data.</text>
</comment>
<dbReference type="Proteomes" id="UP000051697">
    <property type="component" value="Unassembled WGS sequence"/>
</dbReference>
<dbReference type="STRING" id="1423778.FC70_GL000712"/>
<feature type="transmembrane region" description="Helical" evidence="1">
    <location>
        <begin position="68"/>
        <end position="94"/>
    </location>
</feature>
<evidence type="ECO:0000313" key="4">
    <source>
        <dbReference type="Proteomes" id="UP000051697"/>
    </source>
</evidence>
<feature type="transmembrane region" description="Helical" evidence="1">
    <location>
        <begin position="241"/>
        <end position="262"/>
    </location>
</feature>
<feature type="transmembrane region" description="Helical" evidence="1">
    <location>
        <begin position="184"/>
        <end position="202"/>
    </location>
</feature>
<gene>
    <name evidence="3" type="ORF">FC70_GL000712</name>
</gene>
<dbReference type="RefSeq" id="WP_057889684.1">
    <property type="nucleotide sequence ID" value="NZ_AZFE01000031.1"/>
</dbReference>
<dbReference type="EMBL" id="AZFE01000031">
    <property type="protein sequence ID" value="KRL55116.1"/>
    <property type="molecule type" value="Genomic_DNA"/>
</dbReference>
<feature type="transmembrane region" description="Helical" evidence="1">
    <location>
        <begin position="274"/>
        <end position="295"/>
    </location>
</feature>
<feature type="transmembrane region" description="Helical" evidence="1">
    <location>
        <begin position="35"/>
        <end position="56"/>
    </location>
</feature>
<keyword evidence="4" id="KW-1185">Reference proteome</keyword>
<keyword evidence="3" id="KW-0808">Transferase</keyword>
<feature type="domain" description="Acyltransferase 3" evidence="2">
    <location>
        <begin position="9"/>
        <end position="332"/>
    </location>
</feature>
<dbReference type="InterPro" id="IPR052734">
    <property type="entry name" value="Nod_factor_acetyltransferase"/>
</dbReference>
<dbReference type="PANTHER" id="PTHR37312">
    <property type="entry name" value="MEMBRANE-BOUND ACYLTRANSFERASE YKRP-RELATED"/>
    <property type="match status" value="1"/>
</dbReference>
<dbReference type="PANTHER" id="PTHR37312:SF1">
    <property type="entry name" value="MEMBRANE-BOUND ACYLTRANSFERASE YKRP-RELATED"/>
    <property type="match status" value="1"/>
</dbReference>
<feature type="transmembrane region" description="Helical" evidence="1">
    <location>
        <begin position="159"/>
        <end position="178"/>
    </location>
</feature>
<proteinExistence type="predicted"/>
<evidence type="ECO:0000256" key="1">
    <source>
        <dbReference type="SAM" id="Phobius"/>
    </source>
</evidence>
<dbReference type="AlphaFoldDB" id="A0A0R1REE2"/>
<reference evidence="3 4" key="1">
    <citation type="journal article" date="2015" name="Genome Announc.">
        <title>Expanding the biotechnology potential of lactobacilli through comparative genomics of 213 strains and associated genera.</title>
        <authorList>
            <person name="Sun Z."/>
            <person name="Harris H.M."/>
            <person name="McCann A."/>
            <person name="Guo C."/>
            <person name="Argimon S."/>
            <person name="Zhang W."/>
            <person name="Yang X."/>
            <person name="Jeffery I.B."/>
            <person name="Cooney J.C."/>
            <person name="Kagawa T.F."/>
            <person name="Liu W."/>
            <person name="Song Y."/>
            <person name="Salvetti E."/>
            <person name="Wrobel A."/>
            <person name="Rasinkangas P."/>
            <person name="Parkhill J."/>
            <person name="Rea M.C."/>
            <person name="O'Sullivan O."/>
            <person name="Ritari J."/>
            <person name="Douillard F.P."/>
            <person name="Paul Ross R."/>
            <person name="Yang R."/>
            <person name="Briner A.E."/>
            <person name="Felis G.E."/>
            <person name="de Vos W.M."/>
            <person name="Barrangou R."/>
            <person name="Klaenhammer T.R."/>
            <person name="Caufield P.W."/>
            <person name="Cui Y."/>
            <person name="Zhang H."/>
            <person name="O'Toole P.W."/>
        </authorList>
    </citation>
    <scope>NUCLEOTIDE SEQUENCE [LARGE SCALE GENOMIC DNA]</scope>
    <source>
        <strain evidence="3 4">DSM 15707</strain>
    </source>
</reference>
<dbReference type="PATRIC" id="fig|1423778.4.peg.743"/>
<dbReference type="KEGG" id="lol:LACOL_0588"/>
<sequence>MVVKRKRVDWIDIARGIAIICVIVGHSLGTYWPNFLAEFIFVFHMPIFFVLSGYLYRPKNNFTLTKSNIFNLLIPYITTVLLEVIVIIICRIIPNGVLYSRIGSIKQLLISGSYGIGIGTNFFGISIMSIGAIWFLLAMFFGSLIFNIVMKLNIKKYDLLCKAILSLLLTLIGIIMATKFVLPFSLNSALGSQIFFFSGYLIKEKDIIQKIKLPSVVVLTGIWIFAATVGIFGMVNMTSPNIYVSVLGGIVASIVVIKFSIYLDEVLKNNFGIWIKKSLVFFGANSLLMLCFHLIDLDSVNIWPKVVEFSSVHFPYLVAIIIGIMYRIIFVIIATLIVSKIPVINSLYMNRKYPIKNLFKSIR</sequence>
<dbReference type="Pfam" id="PF01757">
    <property type="entry name" value="Acyl_transf_3"/>
    <property type="match status" value="1"/>
</dbReference>
<protein>
    <submittedName>
        <fullName evidence="3">O-acetyltransferase</fullName>
    </submittedName>
</protein>
<keyword evidence="1" id="KW-0472">Membrane</keyword>
<feature type="transmembrane region" description="Helical" evidence="1">
    <location>
        <begin position="214"/>
        <end position="235"/>
    </location>
</feature>
<name>A0A0R1REE2_9LACO</name>
<keyword evidence="1" id="KW-1133">Transmembrane helix</keyword>
<feature type="transmembrane region" description="Helical" evidence="1">
    <location>
        <begin position="12"/>
        <end position="29"/>
    </location>
</feature>
<accession>A0A0R1REE2</accession>
<dbReference type="GO" id="GO:0016747">
    <property type="term" value="F:acyltransferase activity, transferring groups other than amino-acyl groups"/>
    <property type="evidence" value="ECO:0007669"/>
    <property type="project" value="InterPro"/>
</dbReference>
<organism evidence="3 4">
    <name type="scientific">Paucilactobacillus oligofermentans DSM 15707 = LMG 22743</name>
    <dbReference type="NCBI Taxonomy" id="1423778"/>
    <lineage>
        <taxon>Bacteria</taxon>
        <taxon>Bacillati</taxon>
        <taxon>Bacillota</taxon>
        <taxon>Bacilli</taxon>
        <taxon>Lactobacillales</taxon>
        <taxon>Lactobacillaceae</taxon>
        <taxon>Paucilactobacillus</taxon>
    </lineage>
</organism>